<dbReference type="GO" id="GO:0051539">
    <property type="term" value="F:4 iron, 4 sulfur cluster binding"/>
    <property type="evidence" value="ECO:0007669"/>
    <property type="project" value="InterPro"/>
</dbReference>
<accession>A0A0F9DX86</accession>
<dbReference type="InterPro" id="IPR017896">
    <property type="entry name" value="4Fe4S_Fe-S-bd"/>
</dbReference>
<sequence length="123" mass="13397">VDATKITGLYVLSQKETPGLGNKIENPEWRGQFVGKDAAVLTAEQIALADETACIRCGRCVDVCPLGLVATKLALASRSRDWEVAKRYYLAACCECGCCAYVCPARIPLVQLMRMGKAIMPRE</sequence>
<dbReference type="AlphaFoldDB" id="A0A0F9DX86"/>
<evidence type="ECO:0000259" key="1">
    <source>
        <dbReference type="PROSITE" id="PS51379"/>
    </source>
</evidence>
<comment type="caution">
    <text evidence="2">The sequence shown here is derived from an EMBL/GenBank/DDBJ whole genome shotgun (WGS) entry which is preliminary data.</text>
</comment>
<dbReference type="SUPFAM" id="SSF46548">
    <property type="entry name" value="alpha-helical ferredoxin"/>
    <property type="match status" value="1"/>
</dbReference>
<evidence type="ECO:0000313" key="2">
    <source>
        <dbReference type="EMBL" id="KKL16433.1"/>
    </source>
</evidence>
<name>A0A0F9DX86_9ZZZZ</name>
<dbReference type="InterPro" id="IPR010208">
    <property type="entry name" value="Ion_transpt_RnfC/RsxC"/>
</dbReference>
<dbReference type="GO" id="GO:0016020">
    <property type="term" value="C:membrane"/>
    <property type="evidence" value="ECO:0007669"/>
    <property type="project" value="InterPro"/>
</dbReference>
<feature type="domain" description="4Fe-4S ferredoxin-type" evidence="1">
    <location>
        <begin position="44"/>
        <end position="74"/>
    </location>
</feature>
<protein>
    <recommendedName>
        <fullName evidence="1">4Fe-4S ferredoxin-type domain-containing protein</fullName>
    </recommendedName>
</protein>
<dbReference type="GO" id="GO:0009055">
    <property type="term" value="F:electron transfer activity"/>
    <property type="evidence" value="ECO:0007669"/>
    <property type="project" value="InterPro"/>
</dbReference>
<reference evidence="2" key="1">
    <citation type="journal article" date="2015" name="Nature">
        <title>Complex archaea that bridge the gap between prokaryotes and eukaryotes.</title>
        <authorList>
            <person name="Spang A."/>
            <person name="Saw J.H."/>
            <person name="Jorgensen S.L."/>
            <person name="Zaremba-Niedzwiedzka K."/>
            <person name="Martijn J."/>
            <person name="Lind A.E."/>
            <person name="van Eijk R."/>
            <person name="Schleper C."/>
            <person name="Guy L."/>
            <person name="Ettema T.J."/>
        </authorList>
    </citation>
    <scope>NUCLEOTIDE SEQUENCE</scope>
</reference>
<dbReference type="PROSITE" id="PS00198">
    <property type="entry name" value="4FE4S_FER_1"/>
    <property type="match status" value="2"/>
</dbReference>
<gene>
    <name evidence="2" type="ORF">LCGC14_2495630</name>
</gene>
<dbReference type="InterPro" id="IPR017900">
    <property type="entry name" value="4Fe4S_Fe_S_CS"/>
</dbReference>
<dbReference type="PANTHER" id="PTHR43034:SF2">
    <property type="entry name" value="ION-TRANSLOCATING OXIDOREDUCTASE COMPLEX SUBUNIT C"/>
    <property type="match status" value="1"/>
</dbReference>
<dbReference type="PANTHER" id="PTHR43034">
    <property type="entry name" value="ION-TRANSLOCATING OXIDOREDUCTASE COMPLEX SUBUNIT C"/>
    <property type="match status" value="1"/>
</dbReference>
<dbReference type="PROSITE" id="PS51379">
    <property type="entry name" value="4FE4S_FER_2"/>
    <property type="match status" value="1"/>
</dbReference>
<proteinExistence type="predicted"/>
<feature type="non-terminal residue" evidence="2">
    <location>
        <position position="1"/>
    </location>
</feature>
<dbReference type="Pfam" id="PF13183">
    <property type="entry name" value="Fer4_8"/>
    <property type="match status" value="1"/>
</dbReference>
<dbReference type="Gene3D" id="3.30.70.20">
    <property type="match status" value="1"/>
</dbReference>
<dbReference type="EMBL" id="LAZR01039665">
    <property type="protein sequence ID" value="KKL16433.1"/>
    <property type="molecule type" value="Genomic_DNA"/>
</dbReference>
<organism evidence="2">
    <name type="scientific">marine sediment metagenome</name>
    <dbReference type="NCBI Taxonomy" id="412755"/>
    <lineage>
        <taxon>unclassified sequences</taxon>
        <taxon>metagenomes</taxon>
        <taxon>ecological metagenomes</taxon>
    </lineage>
</organism>